<keyword evidence="7" id="KW-0131">Cell cycle</keyword>
<evidence type="ECO:0000256" key="4">
    <source>
        <dbReference type="ARBA" id="ARBA00022692"/>
    </source>
</evidence>
<dbReference type="Pfam" id="PF08478">
    <property type="entry name" value="POTRA_1"/>
    <property type="match status" value="1"/>
</dbReference>
<gene>
    <name evidence="9" type="ORF">SAMN04488243_1218</name>
</gene>
<dbReference type="GO" id="GO:0051301">
    <property type="term" value="P:cell division"/>
    <property type="evidence" value="ECO:0007669"/>
    <property type="project" value="UniProtKB-KW"/>
</dbReference>
<dbReference type="PROSITE" id="PS51779">
    <property type="entry name" value="POTRA"/>
    <property type="match status" value="1"/>
</dbReference>
<reference evidence="10" key="1">
    <citation type="submission" date="2016-10" db="EMBL/GenBank/DDBJ databases">
        <authorList>
            <person name="Varghese N."/>
            <person name="Submissions S."/>
        </authorList>
    </citation>
    <scope>NUCLEOTIDE SEQUENCE [LARGE SCALE GENOMIC DNA]</scope>
    <source>
        <strain evidence="10">CGMCC 1.6992</strain>
    </source>
</reference>
<keyword evidence="4" id="KW-0812">Transmembrane</keyword>
<dbReference type="STRING" id="482827.SAMN04488243_1218"/>
<dbReference type="Proteomes" id="UP000199446">
    <property type="component" value="Unassembled WGS sequence"/>
</dbReference>
<keyword evidence="3 9" id="KW-0132">Cell division</keyword>
<name>A0A1G7HQK2_9DEIN</name>
<evidence type="ECO:0000256" key="2">
    <source>
        <dbReference type="ARBA" id="ARBA00022475"/>
    </source>
</evidence>
<evidence type="ECO:0000256" key="5">
    <source>
        <dbReference type="ARBA" id="ARBA00022989"/>
    </source>
</evidence>
<keyword evidence="2" id="KW-1003">Cell membrane</keyword>
<dbReference type="InterPro" id="IPR013685">
    <property type="entry name" value="POTRA_FtsQ_type"/>
</dbReference>
<organism evidence="9 10">
    <name type="scientific">Thermus arciformis</name>
    <dbReference type="NCBI Taxonomy" id="482827"/>
    <lineage>
        <taxon>Bacteria</taxon>
        <taxon>Thermotogati</taxon>
        <taxon>Deinococcota</taxon>
        <taxon>Deinococci</taxon>
        <taxon>Thermales</taxon>
        <taxon>Thermaceae</taxon>
        <taxon>Thermus</taxon>
    </lineage>
</organism>
<evidence type="ECO:0000259" key="8">
    <source>
        <dbReference type="PROSITE" id="PS51779"/>
    </source>
</evidence>
<evidence type="ECO:0000313" key="10">
    <source>
        <dbReference type="Proteomes" id="UP000199446"/>
    </source>
</evidence>
<feature type="domain" description="POTRA" evidence="8">
    <location>
        <begin position="29"/>
        <end position="96"/>
    </location>
</feature>
<evidence type="ECO:0000313" key="9">
    <source>
        <dbReference type="EMBL" id="SDF02691.1"/>
    </source>
</evidence>
<evidence type="ECO:0000256" key="3">
    <source>
        <dbReference type="ARBA" id="ARBA00022618"/>
    </source>
</evidence>
<dbReference type="EMBL" id="FNBC01000021">
    <property type="protein sequence ID" value="SDF02691.1"/>
    <property type="molecule type" value="Genomic_DNA"/>
</dbReference>
<sequence>MAVKGAGLLKVLLALLLLATLYVGSLVLFPVEEVEVVGLKHLQKEAILARVGLYPGEAWLWVGPSRLSPLRQDPWLEEVRLEKPRPGAVRLVLKEREPFLPLPDGSALAKDGTLLPGGAPWAPGPRVEGRGPLPKADLLALAQAFPKAKRLRYTPAGYWVEVEGGVLFAPKARLLLEYAQAGSPLREGRIYLYSWGVSVGP</sequence>
<dbReference type="InterPro" id="IPR034746">
    <property type="entry name" value="POTRA"/>
</dbReference>
<proteinExistence type="predicted"/>
<comment type="subcellular location">
    <subcellularLocation>
        <location evidence="1">Membrane</location>
    </subcellularLocation>
</comment>
<evidence type="ECO:0000256" key="1">
    <source>
        <dbReference type="ARBA" id="ARBA00004370"/>
    </source>
</evidence>
<evidence type="ECO:0000256" key="6">
    <source>
        <dbReference type="ARBA" id="ARBA00023136"/>
    </source>
</evidence>
<dbReference type="GO" id="GO:0016020">
    <property type="term" value="C:membrane"/>
    <property type="evidence" value="ECO:0007669"/>
    <property type="project" value="UniProtKB-SubCell"/>
</dbReference>
<protein>
    <submittedName>
        <fullName evidence="9">Cell division protein FtsQ</fullName>
    </submittedName>
</protein>
<evidence type="ECO:0000256" key="7">
    <source>
        <dbReference type="ARBA" id="ARBA00023306"/>
    </source>
</evidence>
<accession>A0A1G7HQK2</accession>
<keyword evidence="6" id="KW-0472">Membrane</keyword>
<dbReference type="AlphaFoldDB" id="A0A1G7HQK2"/>
<keyword evidence="5" id="KW-1133">Transmembrane helix</keyword>
<keyword evidence="10" id="KW-1185">Reference proteome</keyword>